<dbReference type="Pfam" id="PF25778">
    <property type="entry name" value="DUF7948"/>
    <property type="match status" value="1"/>
</dbReference>
<organism evidence="3 4">
    <name type="scientific">Pinibacter aurantiacus</name>
    <dbReference type="NCBI Taxonomy" id="2851599"/>
    <lineage>
        <taxon>Bacteria</taxon>
        <taxon>Pseudomonadati</taxon>
        <taxon>Bacteroidota</taxon>
        <taxon>Chitinophagia</taxon>
        <taxon>Chitinophagales</taxon>
        <taxon>Chitinophagaceae</taxon>
        <taxon>Pinibacter</taxon>
    </lineage>
</organism>
<dbReference type="EMBL" id="JAHSPG010000013">
    <property type="protein sequence ID" value="MBV4358679.1"/>
    <property type="molecule type" value="Genomic_DNA"/>
</dbReference>
<dbReference type="RefSeq" id="WP_217792403.1">
    <property type="nucleotide sequence ID" value="NZ_JAHSPG010000013.1"/>
</dbReference>
<dbReference type="InterPro" id="IPR052918">
    <property type="entry name" value="Motility_Chemotaxis_Reg"/>
</dbReference>
<name>A0A9E2SCN5_9BACT</name>
<dbReference type="InterPro" id="IPR026341">
    <property type="entry name" value="T9SS_type_B"/>
</dbReference>
<dbReference type="InterPro" id="IPR057708">
    <property type="entry name" value="DUF7948"/>
</dbReference>
<gene>
    <name evidence="3" type="ORF">KTO63_16055</name>
</gene>
<dbReference type="Proteomes" id="UP000812270">
    <property type="component" value="Unassembled WGS sequence"/>
</dbReference>
<keyword evidence="4" id="KW-1185">Reference proteome</keyword>
<keyword evidence="1" id="KW-0732">Signal</keyword>
<dbReference type="PANTHER" id="PTHR35580">
    <property type="entry name" value="CELL SURFACE GLYCOPROTEIN (S-LAYER PROTEIN)-LIKE PROTEIN"/>
    <property type="match status" value="1"/>
</dbReference>
<evidence type="ECO:0000259" key="2">
    <source>
        <dbReference type="Pfam" id="PF25778"/>
    </source>
</evidence>
<comment type="caution">
    <text evidence="3">The sequence shown here is derived from an EMBL/GenBank/DDBJ whole genome shotgun (WGS) entry which is preliminary data.</text>
</comment>
<dbReference type="NCBIfam" id="TIGR04131">
    <property type="entry name" value="Bac_Flav_CTERM"/>
    <property type="match status" value="1"/>
</dbReference>
<feature type="signal peptide" evidence="1">
    <location>
        <begin position="1"/>
        <end position="19"/>
    </location>
</feature>
<evidence type="ECO:0000313" key="3">
    <source>
        <dbReference type="EMBL" id="MBV4358679.1"/>
    </source>
</evidence>
<proteinExistence type="predicted"/>
<dbReference type="PANTHER" id="PTHR35580:SF1">
    <property type="entry name" value="PHYTASE-LIKE DOMAIN-CONTAINING PROTEIN"/>
    <property type="match status" value="1"/>
</dbReference>
<dbReference type="InterPro" id="IPR010620">
    <property type="entry name" value="SBBP_repeat"/>
</dbReference>
<protein>
    <submittedName>
        <fullName evidence="3">Gliding motility-associated C-terminal domain-containing protein</fullName>
    </submittedName>
</protein>
<evidence type="ECO:0000313" key="4">
    <source>
        <dbReference type="Proteomes" id="UP000812270"/>
    </source>
</evidence>
<accession>A0A9E2SCN5</accession>
<dbReference type="Pfam" id="PF13585">
    <property type="entry name" value="CHU_C"/>
    <property type="match status" value="1"/>
</dbReference>
<evidence type="ECO:0000256" key="1">
    <source>
        <dbReference type="SAM" id="SignalP"/>
    </source>
</evidence>
<dbReference type="Pfam" id="PF06739">
    <property type="entry name" value="SBBP"/>
    <property type="match status" value="1"/>
</dbReference>
<feature type="domain" description="DUF7948" evidence="2">
    <location>
        <begin position="34"/>
        <end position="265"/>
    </location>
</feature>
<sequence>MKKIALLLCCLMLVKIGHAQNQPSLDKAIPKNGFLRNVGQVRDQDNKPVPSVYYQANIGNEQFFITRYGLSIVFAHRNTLQKRRAVQERKKMTATNERDSIYTASYRIERVDIVLKNAFIDPAQIAETSLAGSPVYNMYTDSLGIMPQSLQLKSEILIKNVYPGIDWKIYIKEVDGRQIVKYDFIVHPGADPDQIKLQYSRNARMKMANNEIAGETNIGQVREGKPFSYLQKNKKEVQTSYTLKNNQIGFKVNNYDKGQTLVIDPSIFWLTYLSTSDKNVLAVVAATDVETDKQGNIFVQLSISANTPFITKDPGNGAYYQNVTTAPNGSMVIMKFTPEGQLLWSTFFGAEKAINSSVMTVDKFDNIVALGYFPEYQSKIPLLDNGGFFDRNQKKYFITKFSNDGKLIWSSFYANFSTYPMDMSYDINGNVYVTGWSESADFPLTDPGNGAYFETASGIGAEQLLFISQFDASNRLTWSTRFYGENDDYNARICTDKIGNIYIGGNVRSAKYLMVDNGGYFNPKGWGAIITKFNAARKMTWSTFLPTYLNVGDITVDDSCNIYITQSQYVLKFDSLNKFVFQKNVNTTRMHFWEKINYDKYHDQVQLLGVMNDPYWDFPSKNTNCGSFYKESGSMFKYPTYTMPIFATLDHNGAFTYLTLADWPYEYYDYNEMAVDPSGNMVYVFGHQKGGSFNPNPQLTDPGNGAYFNSQCCSYVNSQAGLSSLLMKLTYNNELFVTPKIAAPTTCGCNGTAELSVTCGADPYKYEWSNGATTAAVTGLCSGTYMVKVTDANGLSVKKSIVVPNPPGSITAARLTTTPENCDKANAMIFVNDVTGGTAPFTYAADESLYQATPKFTGLDSGTHILHIKDANGCSYHDTLLLARIPGPQSFASDKTSSTCKSNDGTLRISNISGGETPYTFILENAGTNHTGIFNTLAPADYQIKIIDNAGCELLSKISIDKTLPPSDAVISVTDDHCDSKIGSLTVTNVAGGKSPFSFSADNVVFTSGSISNLNAGTYKVYIKDDNGCVLSKESVVLKNQPGPAAVNIDIENAYCGKTSGGLNVASVTGGISPYIYAIDAGEFGTAEKFSDVAPGGHRFSVKDKFNCAYTKDFEIKYRPLAKISISPEDTTVCYEETLQLYLEGDKSKVKNINWSIPASGSSAFIKVRNNQRVTAAAIDENDCPITANAIINVKACSTPENCLHIPNAFTPNSDGKNETIGPVTLGCQITDLAFQIYSRWGEVVFETNDKNKRWDGYYKGLIQPGGVYIYTCSYITDDGVKRFQKGAIILIR</sequence>
<feature type="chain" id="PRO_5039271516" evidence="1">
    <location>
        <begin position="20"/>
        <end position="1293"/>
    </location>
</feature>
<reference evidence="3" key="1">
    <citation type="submission" date="2021-06" db="EMBL/GenBank/DDBJ databases">
        <authorList>
            <person name="Huq M.A."/>
        </authorList>
    </citation>
    <scope>NUCLEOTIDE SEQUENCE</scope>
    <source>
        <strain evidence="3">MAH-26</strain>
    </source>
</reference>